<dbReference type="InterPro" id="IPR013792">
    <property type="entry name" value="RNA3'P_cycl/enolpyr_Trfase_a/b"/>
</dbReference>
<name>A0ABD3RET3_9STRA</name>
<evidence type="ECO:0000256" key="4">
    <source>
        <dbReference type="ARBA" id="ARBA00023242"/>
    </source>
</evidence>
<dbReference type="Pfam" id="PF01137">
    <property type="entry name" value="RTC"/>
    <property type="match status" value="1"/>
</dbReference>
<keyword evidence="4" id="KW-0539">Nucleus</keyword>
<feature type="domain" description="RNA 3'-terminal phosphate cyclase insert" evidence="7">
    <location>
        <begin position="231"/>
        <end position="366"/>
    </location>
</feature>
<accession>A0ABD3RET3</accession>
<feature type="compositionally biased region" description="Acidic residues" evidence="5">
    <location>
        <begin position="431"/>
        <end position="443"/>
    </location>
</feature>
<evidence type="ECO:0000313" key="9">
    <source>
        <dbReference type="Proteomes" id="UP001530377"/>
    </source>
</evidence>
<dbReference type="InterPro" id="IPR023797">
    <property type="entry name" value="RNA3'_phos_cyclase_dom"/>
</dbReference>
<evidence type="ECO:0000256" key="5">
    <source>
        <dbReference type="SAM" id="MobiDB-lite"/>
    </source>
</evidence>
<dbReference type="Pfam" id="PF05189">
    <property type="entry name" value="RTC_insert"/>
    <property type="match status" value="1"/>
</dbReference>
<dbReference type="SUPFAM" id="SSF55205">
    <property type="entry name" value="EPT/RTPC-like"/>
    <property type="match status" value="1"/>
</dbReference>
<dbReference type="Gene3D" id="3.30.360.20">
    <property type="entry name" value="RNA 3'-terminal phosphate cyclase, insert domain"/>
    <property type="match status" value="1"/>
</dbReference>
<evidence type="ECO:0000259" key="7">
    <source>
        <dbReference type="Pfam" id="PF05189"/>
    </source>
</evidence>
<comment type="caution">
    <text evidence="8">The sequence shown here is derived from an EMBL/GenBank/DDBJ whole genome shotgun (WGS) entry which is preliminary data.</text>
</comment>
<dbReference type="InterPro" id="IPR037136">
    <property type="entry name" value="RNA3'_phos_cyclase_dom_sf"/>
</dbReference>
<dbReference type="GO" id="GO:0042254">
    <property type="term" value="P:ribosome biogenesis"/>
    <property type="evidence" value="ECO:0007669"/>
    <property type="project" value="UniProtKB-KW"/>
</dbReference>
<dbReference type="GO" id="GO:0005730">
    <property type="term" value="C:nucleolus"/>
    <property type="evidence" value="ECO:0007669"/>
    <property type="project" value="UniProtKB-SubCell"/>
</dbReference>
<evidence type="ECO:0000259" key="6">
    <source>
        <dbReference type="Pfam" id="PF01137"/>
    </source>
</evidence>
<evidence type="ECO:0008006" key="10">
    <source>
        <dbReference type="Google" id="ProtNLM"/>
    </source>
</evidence>
<dbReference type="InterPro" id="IPR020719">
    <property type="entry name" value="RNA3'_term_phos_cycl-like_CS"/>
</dbReference>
<dbReference type="PANTHER" id="PTHR11096">
    <property type="entry name" value="RNA 3' TERMINAL PHOSPHATE CYCLASE"/>
    <property type="match status" value="1"/>
</dbReference>
<dbReference type="Proteomes" id="UP001530377">
    <property type="component" value="Unassembled WGS sequence"/>
</dbReference>
<evidence type="ECO:0000256" key="1">
    <source>
        <dbReference type="ARBA" id="ARBA00004604"/>
    </source>
</evidence>
<evidence type="ECO:0000256" key="2">
    <source>
        <dbReference type="ARBA" id="ARBA00007089"/>
    </source>
</evidence>
<dbReference type="PROSITE" id="PS01287">
    <property type="entry name" value="RTC"/>
    <property type="match status" value="1"/>
</dbReference>
<sequence>MTTTTTMTTTTRTTTTAKGVVKSSSATSRTLKFDDGSTQFRLRLIASILSSRPLLLRNIRSDDVDAPGLREHEASFLRLIDRMTNGTKIEINATGTQLRFRPGVLLGGEIEHDCPAGGEEGVGGGGGGEGGGRGVGWYLEGIFPLAAFGKEPLRLTLRGITDGTSDLDPSPDYLQASFVPLLMRLGVGNDADESPPPSLRVIRRGSTPLGGGVVHFHCPIVRELRPMELVTFGRVKRVRGTAISCRVPPSSAARVAHSAKGVMHRLLPDVWIHTDVNSNNNNNNKKRGRSGWEHGTTVVGAGGGCGPSPGLGVILTATTTEGVCLSAECSMDHIDRRHDGSIERRRMELPEELGRRAAVSLLGEIRAGGCVDTHCQSFALLMMCLTPEDVSRLRLGPLSHYAVVSLRLYRYAFGVEFKLRVEEEGGHGRSDEDDDDDDDDYDNDGARKNPSEKTVVCSCLGMGYRNMARAST</sequence>
<dbReference type="EMBL" id="JALLPB020000253">
    <property type="protein sequence ID" value="KAL3811562.1"/>
    <property type="molecule type" value="Genomic_DNA"/>
</dbReference>
<dbReference type="NCBIfam" id="TIGR03400">
    <property type="entry name" value="18S_RNA_Rcl1p"/>
    <property type="match status" value="1"/>
</dbReference>
<proteinExistence type="inferred from homology"/>
<evidence type="ECO:0000256" key="3">
    <source>
        <dbReference type="ARBA" id="ARBA00022517"/>
    </source>
</evidence>
<gene>
    <name evidence="8" type="ORF">ACHAXA_009691</name>
</gene>
<evidence type="ECO:0000313" key="8">
    <source>
        <dbReference type="EMBL" id="KAL3811562.1"/>
    </source>
</evidence>
<keyword evidence="9" id="KW-1185">Reference proteome</keyword>
<dbReference type="InterPro" id="IPR000228">
    <property type="entry name" value="RNA3'_term_phos_cyc"/>
</dbReference>
<dbReference type="InterPro" id="IPR036553">
    <property type="entry name" value="RPTC_insert"/>
</dbReference>
<comment type="similarity">
    <text evidence="2">Belongs to the RNA 3'-terminal cyclase family. Type 2 subfamily.</text>
</comment>
<feature type="domain" description="RNA 3'-terminal phosphate cyclase" evidence="6">
    <location>
        <begin position="35"/>
        <end position="418"/>
    </location>
</feature>
<dbReference type="AlphaFoldDB" id="A0ABD3RET3"/>
<dbReference type="Gene3D" id="3.65.10.20">
    <property type="entry name" value="RNA 3'-terminal phosphate cyclase domain"/>
    <property type="match status" value="1"/>
</dbReference>
<reference evidence="8 9" key="1">
    <citation type="submission" date="2024-10" db="EMBL/GenBank/DDBJ databases">
        <title>Updated reference genomes for cyclostephanoid diatoms.</title>
        <authorList>
            <person name="Roberts W.R."/>
            <person name="Alverson A.J."/>
        </authorList>
    </citation>
    <scope>NUCLEOTIDE SEQUENCE [LARGE SCALE GENOMIC DNA]</scope>
    <source>
        <strain evidence="8 9">AJA228-03</strain>
    </source>
</reference>
<dbReference type="PANTHER" id="PTHR11096:SF1">
    <property type="entry name" value="RNA 3'-TERMINAL PHOSPHATE CYCLASE-LIKE PROTEIN"/>
    <property type="match status" value="1"/>
</dbReference>
<feature type="region of interest" description="Disordered" evidence="5">
    <location>
        <begin position="424"/>
        <end position="452"/>
    </location>
</feature>
<protein>
    <recommendedName>
        <fullName evidence="10">RNA 3'-terminal phosphate cyclase-like protein</fullName>
    </recommendedName>
</protein>
<organism evidence="8 9">
    <name type="scientific">Cyclostephanos tholiformis</name>
    <dbReference type="NCBI Taxonomy" id="382380"/>
    <lineage>
        <taxon>Eukaryota</taxon>
        <taxon>Sar</taxon>
        <taxon>Stramenopiles</taxon>
        <taxon>Ochrophyta</taxon>
        <taxon>Bacillariophyta</taxon>
        <taxon>Coscinodiscophyceae</taxon>
        <taxon>Thalassiosirophycidae</taxon>
        <taxon>Stephanodiscales</taxon>
        <taxon>Stephanodiscaceae</taxon>
        <taxon>Cyclostephanos</taxon>
    </lineage>
</organism>
<dbReference type="InterPro" id="IPR013791">
    <property type="entry name" value="RNA3'-term_phos_cycl_insert"/>
</dbReference>
<keyword evidence="3" id="KW-0690">Ribosome biogenesis</keyword>
<dbReference type="InterPro" id="IPR016443">
    <property type="entry name" value="RNA3'_term_phos_cyc_type_2"/>
</dbReference>
<comment type="subcellular location">
    <subcellularLocation>
        <location evidence="1">Nucleus</location>
        <location evidence="1">Nucleolus</location>
    </subcellularLocation>
</comment>